<dbReference type="PANTHER" id="PTHR34348">
    <property type="entry name" value="SURFEIT LOCUS PROTEIN 2"/>
    <property type="match status" value="1"/>
</dbReference>
<feature type="compositionally biased region" description="Acidic residues" evidence="1">
    <location>
        <begin position="191"/>
        <end position="200"/>
    </location>
</feature>
<reference evidence="2" key="1">
    <citation type="submission" date="2025-08" db="UniProtKB">
        <authorList>
            <consortium name="Ensembl"/>
        </authorList>
    </citation>
    <scope>IDENTIFICATION</scope>
</reference>
<evidence type="ECO:0000256" key="1">
    <source>
        <dbReference type="SAM" id="MobiDB-lite"/>
    </source>
</evidence>
<reference evidence="2" key="2">
    <citation type="submission" date="2025-09" db="UniProtKB">
        <authorList>
            <consortium name="Ensembl"/>
        </authorList>
    </citation>
    <scope>IDENTIFICATION</scope>
</reference>
<dbReference type="Ensembl" id="ENSLLET00000049814.1">
    <property type="protein sequence ID" value="ENSLLEP00000047933.1"/>
    <property type="gene ID" value="ENSLLEG00000030253.1"/>
</dbReference>
<dbReference type="GeneTree" id="ENSGT00390000016800"/>
<feature type="region of interest" description="Disordered" evidence="1">
    <location>
        <begin position="123"/>
        <end position="234"/>
    </location>
</feature>
<dbReference type="OrthoDB" id="127285at2759"/>
<dbReference type="InterPro" id="IPR008833">
    <property type="entry name" value="Surf2"/>
</dbReference>
<sequence length="234" mass="26760">MSFVSEEVRQFLLQHPVLELTEGGKVRCTLTGHEVPCTLSAVKNFTEGKKYKRLSSCGSFDYSVYKPHIVPSNKNPKQLFCKLTVRHINRIPEHVQKHVQGKRYQRALAQYVECQKQGLQYVPPCLKNKKKPPRDRADKGPSGKKESWEAMDKESGDSDSGDSMSDLYPDHLFTKTTSAEPNGNTKRSGEEEAMEVEEESTQNKRKQKQNGPSRKRFKGQHQKPKRFRKAPGKQ</sequence>
<dbReference type="Pfam" id="PF05477">
    <property type="entry name" value="SURF2"/>
    <property type="match status" value="1"/>
</dbReference>
<feature type="compositionally biased region" description="Basic residues" evidence="1">
    <location>
        <begin position="203"/>
        <end position="234"/>
    </location>
</feature>
<keyword evidence="3" id="KW-1185">Reference proteome</keyword>
<proteinExistence type="predicted"/>
<gene>
    <name evidence="2" type="primary">SURF2</name>
</gene>
<dbReference type="AlphaFoldDB" id="A0A8C5R7L4"/>
<protein>
    <submittedName>
        <fullName evidence="2">Surfeit 2</fullName>
    </submittedName>
</protein>
<feature type="compositionally biased region" description="Basic and acidic residues" evidence="1">
    <location>
        <begin position="134"/>
        <end position="156"/>
    </location>
</feature>
<accession>A0A8C5R7L4</accession>
<dbReference type="PANTHER" id="PTHR34348:SF1">
    <property type="entry name" value="SURFEIT LOCUS PROTEIN 2"/>
    <property type="match status" value="1"/>
</dbReference>
<evidence type="ECO:0000313" key="3">
    <source>
        <dbReference type="Proteomes" id="UP000694569"/>
    </source>
</evidence>
<name>A0A8C5R7L4_9ANUR</name>
<feature type="compositionally biased region" description="Polar residues" evidence="1">
    <location>
        <begin position="174"/>
        <end position="186"/>
    </location>
</feature>
<dbReference type="Proteomes" id="UP000694569">
    <property type="component" value="Unplaced"/>
</dbReference>
<organism evidence="2 3">
    <name type="scientific">Leptobrachium leishanense</name>
    <name type="common">Leishan spiny toad</name>
    <dbReference type="NCBI Taxonomy" id="445787"/>
    <lineage>
        <taxon>Eukaryota</taxon>
        <taxon>Metazoa</taxon>
        <taxon>Chordata</taxon>
        <taxon>Craniata</taxon>
        <taxon>Vertebrata</taxon>
        <taxon>Euteleostomi</taxon>
        <taxon>Amphibia</taxon>
        <taxon>Batrachia</taxon>
        <taxon>Anura</taxon>
        <taxon>Pelobatoidea</taxon>
        <taxon>Megophryidae</taxon>
        <taxon>Leptobrachium</taxon>
    </lineage>
</organism>
<evidence type="ECO:0000313" key="2">
    <source>
        <dbReference type="Ensembl" id="ENSLLEP00000047933.1"/>
    </source>
</evidence>